<dbReference type="InterPro" id="IPR055436">
    <property type="entry name" value="Ig_TMEM131L_4"/>
</dbReference>
<dbReference type="InterPro" id="IPR022113">
    <property type="entry name" value="TMEM131L_N"/>
</dbReference>
<evidence type="ECO:0000256" key="7">
    <source>
        <dbReference type="SAM" id="MobiDB-lite"/>
    </source>
</evidence>
<evidence type="ECO:0000256" key="3">
    <source>
        <dbReference type="ARBA" id="ARBA00022692"/>
    </source>
</evidence>
<keyword evidence="6" id="KW-0472">Membrane</keyword>
<feature type="region of interest" description="Disordered" evidence="7">
    <location>
        <begin position="1155"/>
        <end position="1174"/>
    </location>
</feature>
<name>A0AAE0RUL3_9BIVA</name>
<dbReference type="InterPro" id="IPR013783">
    <property type="entry name" value="Ig-like_fold"/>
</dbReference>
<dbReference type="PANTHER" id="PTHR22050:SF0">
    <property type="entry name" value="TRANSMEMBRANE PROTEIN 131 HOMOLOG"/>
    <property type="match status" value="1"/>
</dbReference>
<reference evidence="14" key="1">
    <citation type="journal article" date="2021" name="Genome Biol. Evol.">
        <title>A High-Quality Reference Genome for a Parasitic Bivalve with Doubly Uniparental Inheritance (Bivalvia: Unionida).</title>
        <authorList>
            <person name="Smith C.H."/>
        </authorList>
    </citation>
    <scope>NUCLEOTIDE SEQUENCE</scope>
    <source>
        <strain evidence="14">CHS0354</strain>
    </source>
</reference>
<evidence type="ECO:0008006" key="16">
    <source>
        <dbReference type="Google" id="ProtNLM"/>
    </source>
</evidence>
<evidence type="ECO:0000259" key="10">
    <source>
        <dbReference type="Pfam" id="PF24495"/>
    </source>
</evidence>
<organism evidence="14 15">
    <name type="scientific">Potamilus streckersoni</name>
    <dbReference type="NCBI Taxonomy" id="2493646"/>
    <lineage>
        <taxon>Eukaryota</taxon>
        <taxon>Metazoa</taxon>
        <taxon>Spiralia</taxon>
        <taxon>Lophotrochozoa</taxon>
        <taxon>Mollusca</taxon>
        <taxon>Bivalvia</taxon>
        <taxon>Autobranchia</taxon>
        <taxon>Heteroconchia</taxon>
        <taxon>Palaeoheterodonta</taxon>
        <taxon>Unionida</taxon>
        <taxon>Unionoidea</taxon>
        <taxon>Unionidae</taxon>
        <taxon>Ambleminae</taxon>
        <taxon>Lampsilini</taxon>
        <taxon>Potamilus</taxon>
    </lineage>
</organism>
<dbReference type="EMBL" id="JAEAOA010001962">
    <property type="protein sequence ID" value="KAK3579957.1"/>
    <property type="molecule type" value="Genomic_DNA"/>
</dbReference>
<evidence type="ECO:0000259" key="13">
    <source>
        <dbReference type="Pfam" id="PF24501"/>
    </source>
</evidence>
<feature type="compositionally biased region" description="Low complexity" evidence="7">
    <location>
        <begin position="1231"/>
        <end position="1241"/>
    </location>
</feature>
<reference evidence="14" key="2">
    <citation type="journal article" date="2021" name="Genome Biol. Evol.">
        <title>Developing a high-quality reference genome for a parasitic bivalve with doubly uniparental inheritance (Bivalvia: Unionida).</title>
        <authorList>
            <person name="Smith C.H."/>
        </authorList>
    </citation>
    <scope>NUCLEOTIDE SEQUENCE</scope>
    <source>
        <strain evidence="14">CHS0354</strain>
        <tissue evidence="14">Mantle</tissue>
    </source>
</reference>
<dbReference type="Pfam" id="PF24498">
    <property type="entry name" value="Ig_TMEM131L_3"/>
    <property type="match status" value="1"/>
</dbReference>
<dbReference type="GO" id="GO:0016020">
    <property type="term" value="C:membrane"/>
    <property type="evidence" value="ECO:0007669"/>
    <property type="project" value="UniProtKB-SubCell"/>
</dbReference>
<evidence type="ECO:0000256" key="1">
    <source>
        <dbReference type="ARBA" id="ARBA00004479"/>
    </source>
</evidence>
<dbReference type="Gene3D" id="2.60.40.10">
    <property type="entry name" value="Immunoglobulins"/>
    <property type="match status" value="1"/>
</dbReference>
<evidence type="ECO:0000256" key="8">
    <source>
        <dbReference type="SAM" id="SignalP"/>
    </source>
</evidence>
<feature type="compositionally biased region" description="Polar residues" evidence="7">
    <location>
        <begin position="1304"/>
        <end position="1314"/>
    </location>
</feature>
<dbReference type="InterPro" id="IPR039877">
    <property type="entry name" value="TMEM131-like"/>
</dbReference>
<dbReference type="InterPro" id="IPR056311">
    <property type="entry name" value="TMEM131_Ig_2"/>
</dbReference>
<evidence type="ECO:0000256" key="5">
    <source>
        <dbReference type="ARBA" id="ARBA00022989"/>
    </source>
</evidence>
<feature type="domain" description="Transmembrane protein 131-like N-terminal" evidence="9">
    <location>
        <begin position="84"/>
        <end position="165"/>
    </location>
</feature>
<feature type="domain" description="TMEM131L fourth Ig-like" evidence="12">
    <location>
        <begin position="800"/>
        <end position="947"/>
    </location>
</feature>
<evidence type="ECO:0000259" key="12">
    <source>
        <dbReference type="Pfam" id="PF24499"/>
    </source>
</evidence>
<feature type="compositionally biased region" description="Polar residues" evidence="7">
    <location>
        <begin position="1206"/>
        <end position="1224"/>
    </location>
</feature>
<feature type="domain" description="TMEM131L fifth Ig-like" evidence="13">
    <location>
        <begin position="999"/>
        <end position="1063"/>
    </location>
</feature>
<feature type="compositionally biased region" description="Polar residues" evidence="7">
    <location>
        <begin position="1826"/>
        <end position="1836"/>
    </location>
</feature>
<feature type="domain" description="TMEM131L third Ig-like" evidence="11">
    <location>
        <begin position="422"/>
        <end position="503"/>
    </location>
</feature>
<dbReference type="Pfam" id="PF24499">
    <property type="entry name" value="Ig_TMEM131L_4"/>
    <property type="match status" value="1"/>
</dbReference>
<gene>
    <name evidence="14" type="ORF">CHS0354_033475</name>
</gene>
<feature type="region of interest" description="Disordered" evidence="7">
    <location>
        <begin position="1291"/>
        <end position="1319"/>
    </location>
</feature>
<comment type="caution">
    <text evidence="14">The sequence shown here is derived from an EMBL/GenBank/DDBJ whole genome shotgun (WGS) entry which is preliminary data.</text>
</comment>
<dbReference type="InterPro" id="IPR055435">
    <property type="entry name" value="Ig_TMEM131L_3"/>
</dbReference>
<comment type="similarity">
    <text evidence="2">Belongs to the TMEM131 family.</text>
</comment>
<feature type="signal peptide" evidence="8">
    <location>
        <begin position="1"/>
        <end position="31"/>
    </location>
</feature>
<keyword evidence="15" id="KW-1185">Reference proteome</keyword>
<feature type="compositionally biased region" description="Polar residues" evidence="7">
    <location>
        <begin position="1396"/>
        <end position="1405"/>
    </location>
</feature>
<dbReference type="Proteomes" id="UP001195483">
    <property type="component" value="Unassembled WGS sequence"/>
</dbReference>
<feature type="chain" id="PRO_5042027069" description="Transmembrane protein 131" evidence="8">
    <location>
        <begin position="32"/>
        <end position="1844"/>
    </location>
</feature>
<dbReference type="Pfam" id="PF24501">
    <property type="entry name" value="Ig_TMEM131L_5"/>
    <property type="match status" value="1"/>
</dbReference>
<dbReference type="PANTHER" id="PTHR22050">
    <property type="entry name" value="RW1 PROTEIN HOMOLOG"/>
    <property type="match status" value="1"/>
</dbReference>
<keyword evidence="5" id="KW-1133">Transmembrane helix</keyword>
<proteinExistence type="inferred from homology"/>
<feature type="domain" description="TMEM131 second Ig-like" evidence="10">
    <location>
        <begin position="182"/>
        <end position="271"/>
    </location>
</feature>
<feature type="region of interest" description="Disordered" evidence="7">
    <location>
        <begin position="1822"/>
        <end position="1844"/>
    </location>
</feature>
<evidence type="ECO:0000256" key="2">
    <source>
        <dbReference type="ARBA" id="ARBA00006682"/>
    </source>
</evidence>
<feature type="region of interest" description="Disordered" evidence="7">
    <location>
        <begin position="1336"/>
        <end position="1454"/>
    </location>
</feature>
<sequence length="1844" mass="206202">MARVKSHKREMSLEILQFLLFFQTLFQYCHSIETVESHNQAFIQTDNHLTYIVGDVSGIPIEVKPGSGFHELNDEILLSSLILFHPDMLDFKHQPVGMPRMEQVVVQNTDAKNNLHLLSISGSTVHFHCSFFQDKIVPPGGNTSFDIVFLARQVGNVENTLYIHTSQGSYKYQVFGVGVSNPYRVRPYLGAKVPLNSSFSPIINLHNPHSSPLQVLEMFSSEGDLHLELPSGDKEAPQSLWQIPPFETKTVMKANFIGRIENNHTAFIRIRTDKEQDGFLILPIEVEVTSEAGLFPNQELLDFGILRTLDEPQTLPIIVSSTGTKPIYVSSVTSFPPNDAISIDFRPTKILGETSKQTIAHVTYKASKALYPRSWSGNIVVKSKNTQYKLTIPYQATVLHGSLVYNVNNTYFFSAKVLRNITRLLAFTNTFNFSVVIYNATLPPEVKDYFSILNFSKPVIIKPQETVAPFILRFHPNATQQHFHTVLTLHTNASYFEIPLTVYNGLLKIVPHRPEKFEGQLDFGTMGVGEKRSMMFTVINDNPVDVYLGEFSTDMRGAYIRVLGMEKGNGTTLSRVHNSSEIPTNPLIIKPYHFVVFSLNLTAPEEEGFYHAEVVIITQFQDIFMPLMVRTAEGSLNAIPENIVFERVYPGKIPYKVLQIHSTFEDYMAVKKIAFQPPDMRFYYQKPDVEQIVLSPQQTNMIGKIFFDAKRECKEECYVGLPTYTPAGHQWLLGLGLDKDVADTDQYLYTHFQQKWENMEKSEQNIANVTLELDTDQVQGFLFSAQAHLHWPSLVRKCRIKLPLTQIGNMSVTDFIVENPGDVPVLIQILPLPLYPNPQTVIDMLGRRLSSDFSEFVETDDPDVFILPDLEQYNPRPENPVPGFRKYIENSLGIKPHHDTITTILQPGVKIKVRIGFQPKDDIYRMSLVLIRNNLTIIDAIVLQGQGGRGEMKLNNKRPGSSVLQFDITERHLKNCDKKKQSKNTIPNFTVKRTFTLKNTGELPFFVHGYSINESPCEGYGFRVLDCEGFEMLPNMTRKIDIAFTPDFTMSRIRRTLTIHNSLGSAYNYTLQATVPPHTLSRCAAALPRPNWEPVLYYSIVCVMAFLLFSILVASYFEADRVYVAGLLRKKVQLSCSETQTFSKDKMFDLRKIGSSQSPVTKQPPPADKPLQPQIQLSSGDVEHKMKESFISFLGETIKGIFMPKNSLTPKKNGNNNNMDVSSSENEDKSPSPLESKSVSSDQEKTNSLPLDCATSEKSIIPQRVSKKIKAAKRANFGTLADLFSRTATNSNHLHAGQNEKKQVINQKQTSQEKTCLDSNRDKSLNSAIIFESTDSGLTSETPQSHVRIEDIVKPEQAKLKNKRKSRNKADQESNSHEHLVTQVSRDSQDDRDEISSITTESSNGDGEEKSSSARDSTPEPLPPPKSKRTKSKSRNLEPLIIPPTEEDFGNQGDFELTSKSRAHKRIKVSSKNTFGGDILKPSTLELPYSMETKTPSTKKSSFLTSDKPKKITQTNQQKLKDDLSELSLQTEQFAQKHIKVLETGAQSTNISPDCLTSSSRSSSYSSIVSSGSNGENGNGKVKGGADKRFTGTFNPFSETVISAINPNATKALTGSSKLRNAWTSSASPTSNEPGSTFGLPAIQETISTTAPDSFGPISFNYGSQSPVATDPSFGLNDTYDQNQTIMQRLQSDRRRRIREHQLRIMKGEDWPGFDVPPMRSESLWDSEYNPMNVNNVWPTTSVTPVSTPAGTGLWSTLTNSANSGWNSIMSLSSIWSSAPSHTHESPSSIFSAGEPITTFTSGQSTETVGSYDPFNGSANIWAPSAPTSSTGSWSFPPTDDKEN</sequence>
<comment type="subcellular location">
    <subcellularLocation>
        <location evidence="1">Membrane</location>
        <topology evidence="1">Single-pass type I membrane protein</topology>
    </subcellularLocation>
</comment>
<keyword evidence="4 8" id="KW-0732">Signal</keyword>
<dbReference type="Pfam" id="PF12371">
    <property type="entry name" value="TMEM131_like_N"/>
    <property type="match status" value="1"/>
</dbReference>
<feature type="compositionally biased region" description="Polar residues" evidence="7">
    <location>
        <begin position="1336"/>
        <end position="1345"/>
    </location>
</feature>
<accession>A0AAE0RUL3</accession>
<feature type="compositionally biased region" description="Basic and acidic residues" evidence="7">
    <location>
        <begin position="1347"/>
        <end position="1359"/>
    </location>
</feature>
<evidence type="ECO:0000313" key="15">
    <source>
        <dbReference type="Proteomes" id="UP001195483"/>
    </source>
</evidence>
<dbReference type="Pfam" id="PF24495">
    <property type="entry name" value="Ig_TMEM131_2"/>
    <property type="match status" value="1"/>
</dbReference>
<evidence type="ECO:0000256" key="4">
    <source>
        <dbReference type="ARBA" id="ARBA00022729"/>
    </source>
</evidence>
<protein>
    <recommendedName>
        <fullName evidence="16">Transmembrane protein 131</fullName>
    </recommendedName>
</protein>
<evidence type="ECO:0000256" key="6">
    <source>
        <dbReference type="ARBA" id="ARBA00023136"/>
    </source>
</evidence>
<evidence type="ECO:0000313" key="14">
    <source>
        <dbReference type="EMBL" id="KAK3579957.1"/>
    </source>
</evidence>
<dbReference type="InterPro" id="IPR055437">
    <property type="entry name" value="TMEM131L_Ig_5"/>
</dbReference>
<evidence type="ECO:0000259" key="11">
    <source>
        <dbReference type="Pfam" id="PF24498"/>
    </source>
</evidence>
<feature type="compositionally biased region" description="Basic and acidic residues" evidence="7">
    <location>
        <begin position="1368"/>
        <end position="1380"/>
    </location>
</feature>
<evidence type="ECO:0000259" key="9">
    <source>
        <dbReference type="Pfam" id="PF12371"/>
    </source>
</evidence>
<keyword evidence="3" id="KW-0812">Transmembrane</keyword>
<feature type="region of interest" description="Disordered" evidence="7">
    <location>
        <begin position="1204"/>
        <end position="1255"/>
    </location>
</feature>
<reference evidence="14" key="3">
    <citation type="submission" date="2023-05" db="EMBL/GenBank/DDBJ databases">
        <authorList>
            <person name="Smith C.H."/>
        </authorList>
    </citation>
    <scope>NUCLEOTIDE SEQUENCE</scope>
    <source>
        <strain evidence="14">CHS0354</strain>
        <tissue evidence="14">Mantle</tissue>
    </source>
</reference>